<reference evidence="2 3" key="1">
    <citation type="submission" date="2019-02" db="EMBL/GenBank/DDBJ databases">
        <title>Deep-cultivation of Planctomycetes and their phenomic and genomic characterization uncovers novel biology.</title>
        <authorList>
            <person name="Wiegand S."/>
            <person name="Jogler M."/>
            <person name="Boedeker C."/>
            <person name="Pinto D."/>
            <person name="Vollmers J."/>
            <person name="Rivas-Marin E."/>
            <person name="Kohn T."/>
            <person name="Peeters S.H."/>
            <person name="Heuer A."/>
            <person name="Rast P."/>
            <person name="Oberbeckmann S."/>
            <person name="Bunk B."/>
            <person name="Jeske O."/>
            <person name="Meyerdierks A."/>
            <person name="Storesund J.E."/>
            <person name="Kallscheuer N."/>
            <person name="Luecker S."/>
            <person name="Lage O.M."/>
            <person name="Pohl T."/>
            <person name="Merkel B.J."/>
            <person name="Hornburger P."/>
            <person name="Mueller R.-W."/>
            <person name="Bruemmer F."/>
            <person name="Labrenz M."/>
            <person name="Spormann A.M."/>
            <person name="Op den Camp H."/>
            <person name="Overmann J."/>
            <person name="Amann R."/>
            <person name="Jetten M.S.M."/>
            <person name="Mascher T."/>
            <person name="Medema M.H."/>
            <person name="Devos D.P."/>
            <person name="Kaster A.-K."/>
            <person name="Ovreas L."/>
            <person name="Rohde M."/>
            <person name="Galperin M.Y."/>
            <person name="Jogler C."/>
        </authorList>
    </citation>
    <scope>NUCLEOTIDE SEQUENCE [LARGE SCALE GENOMIC DNA]</scope>
    <source>
        <strain evidence="2 3">Mal48</strain>
    </source>
</reference>
<name>A0A517QSP4_9PLAN</name>
<dbReference type="KEGG" id="tpol:Mal48_39260"/>
<gene>
    <name evidence="2" type="ORF">Mal48_39260</name>
</gene>
<protein>
    <submittedName>
        <fullName evidence="2">Uncharacterized protein</fullName>
    </submittedName>
</protein>
<evidence type="ECO:0000256" key="1">
    <source>
        <dbReference type="SAM" id="SignalP"/>
    </source>
</evidence>
<keyword evidence="1" id="KW-0732">Signal</keyword>
<dbReference type="AlphaFoldDB" id="A0A517QSP4"/>
<sequence length="139" mass="14982" precursor="true">MFRSRHILSFLLGLCLAFVATQSADAGLITDDISLTTTLQTYPSTSLVTADHSPEEDQQEKRFQEFEEFLTQLIGLAQNHSGASSTGHGLSGSSSVMSPAALDEVPSLPEGRLVSYLAEEDHLSLSPPFLDGIFRPPMG</sequence>
<evidence type="ECO:0000313" key="3">
    <source>
        <dbReference type="Proteomes" id="UP000315724"/>
    </source>
</evidence>
<dbReference type="RefSeq" id="WP_145202948.1">
    <property type="nucleotide sequence ID" value="NZ_CP036267.1"/>
</dbReference>
<accession>A0A517QSP4</accession>
<proteinExistence type="predicted"/>
<evidence type="ECO:0000313" key="2">
    <source>
        <dbReference type="EMBL" id="QDT34658.1"/>
    </source>
</evidence>
<feature type="signal peptide" evidence="1">
    <location>
        <begin position="1"/>
        <end position="26"/>
    </location>
</feature>
<organism evidence="2 3">
    <name type="scientific">Thalassoglobus polymorphus</name>
    <dbReference type="NCBI Taxonomy" id="2527994"/>
    <lineage>
        <taxon>Bacteria</taxon>
        <taxon>Pseudomonadati</taxon>
        <taxon>Planctomycetota</taxon>
        <taxon>Planctomycetia</taxon>
        <taxon>Planctomycetales</taxon>
        <taxon>Planctomycetaceae</taxon>
        <taxon>Thalassoglobus</taxon>
    </lineage>
</organism>
<feature type="chain" id="PRO_5022031570" evidence="1">
    <location>
        <begin position="27"/>
        <end position="139"/>
    </location>
</feature>
<dbReference type="EMBL" id="CP036267">
    <property type="protein sequence ID" value="QDT34658.1"/>
    <property type="molecule type" value="Genomic_DNA"/>
</dbReference>
<dbReference type="Proteomes" id="UP000315724">
    <property type="component" value="Chromosome"/>
</dbReference>
<keyword evidence="3" id="KW-1185">Reference proteome</keyword>